<evidence type="ECO:0000313" key="2">
    <source>
        <dbReference type="EMBL" id="KAJ1122483.1"/>
    </source>
</evidence>
<dbReference type="Proteomes" id="UP001066276">
    <property type="component" value="Chromosome 7"/>
</dbReference>
<protein>
    <submittedName>
        <fullName evidence="2">Uncharacterized protein</fullName>
    </submittedName>
</protein>
<gene>
    <name evidence="2" type="ORF">NDU88_000969</name>
</gene>
<sequence length="100" mass="10794">MAGDVLGFALWGGPGTGKAPAPRWLHPGSGITGEAGSRDRRGPRRRAEGPETSPVQTRGPRHRRSLPSTRQPALLGAEYHRVPQRTPGGYEQHRAQGGLW</sequence>
<reference evidence="2" key="1">
    <citation type="journal article" date="2022" name="bioRxiv">
        <title>Sequencing and chromosome-scale assembly of the giantPleurodeles waltlgenome.</title>
        <authorList>
            <person name="Brown T."/>
            <person name="Elewa A."/>
            <person name="Iarovenko S."/>
            <person name="Subramanian E."/>
            <person name="Araus A.J."/>
            <person name="Petzold A."/>
            <person name="Susuki M."/>
            <person name="Suzuki K.-i.T."/>
            <person name="Hayashi T."/>
            <person name="Toyoda A."/>
            <person name="Oliveira C."/>
            <person name="Osipova E."/>
            <person name="Leigh N.D."/>
            <person name="Simon A."/>
            <person name="Yun M.H."/>
        </authorList>
    </citation>
    <scope>NUCLEOTIDE SEQUENCE</scope>
    <source>
        <strain evidence="2">20211129_DDA</strain>
        <tissue evidence="2">Liver</tissue>
    </source>
</reference>
<feature type="compositionally biased region" description="Basic and acidic residues" evidence="1">
    <location>
        <begin position="36"/>
        <end position="49"/>
    </location>
</feature>
<dbReference type="AlphaFoldDB" id="A0AAV7P2F0"/>
<accession>A0AAV7P2F0</accession>
<dbReference type="EMBL" id="JANPWB010000011">
    <property type="protein sequence ID" value="KAJ1122483.1"/>
    <property type="molecule type" value="Genomic_DNA"/>
</dbReference>
<comment type="caution">
    <text evidence="2">The sequence shown here is derived from an EMBL/GenBank/DDBJ whole genome shotgun (WGS) entry which is preliminary data.</text>
</comment>
<evidence type="ECO:0000313" key="3">
    <source>
        <dbReference type="Proteomes" id="UP001066276"/>
    </source>
</evidence>
<feature type="region of interest" description="Disordered" evidence="1">
    <location>
        <begin position="1"/>
        <end position="100"/>
    </location>
</feature>
<keyword evidence="3" id="KW-1185">Reference proteome</keyword>
<name>A0AAV7P2F0_PLEWA</name>
<organism evidence="2 3">
    <name type="scientific">Pleurodeles waltl</name>
    <name type="common">Iberian ribbed newt</name>
    <dbReference type="NCBI Taxonomy" id="8319"/>
    <lineage>
        <taxon>Eukaryota</taxon>
        <taxon>Metazoa</taxon>
        <taxon>Chordata</taxon>
        <taxon>Craniata</taxon>
        <taxon>Vertebrata</taxon>
        <taxon>Euteleostomi</taxon>
        <taxon>Amphibia</taxon>
        <taxon>Batrachia</taxon>
        <taxon>Caudata</taxon>
        <taxon>Salamandroidea</taxon>
        <taxon>Salamandridae</taxon>
        <taxon>Pleurodelinae</taxon>
        <taxon>Pleurodeles</taxon>
    </lineage>
</organism>
<proteinExistence type="predicted"/>
<evidence type="ECO:0000256" key="1">
    <source>
        <dbReference type="SAM" id="MobiDB-lite"/>
    </source>
</evidence>